<name>A0A8G2F378_9BACT</name>
<evidence type="ECO:0000256" key="2">
    <source>
        <dbReference type="ARBA" id="ARBA00022475"/>
    </source>
</evidence>
<dbReference type="PANTHER" id="PTHR30294:SF46">
    <property type="entry name" value="ABC TRANSPORTER PERMEASE"/>
    <property type="match status" value="1"/>
</dbReference>
<keyword evidence="2" id="KW-1003">Cell membrane</keyword>
<feature type="transmembrane region" description="Helical" evidence="6">
    <location>
        <begin position="190"/>
        <end position="211"/>
    </location>
</feature>
<gene>
    <name evidence="8" type="ORF">SAMN05444001_101308</name>
</gene>
<evidence type="ECO:0000256" key="6">
    <source>
        <dbReference type="SAM" id="Phobius"/>
    </source>
</evidence>
<keyword evidence="5 6" id="KW-0472">Membrane</keyword>
<evidence type="ECO:0000256" key="5">
    <source>
        <dbReference type="ARBA" id="ARBA00023136"/>
    </source>
</evidence>
<feature type="transmembrane region" description="Helical" evidence="6">
    <location>
        <begin position="362"/>
        <end position="384"/>
    </location>
</feature>
<proteinExistence type="predicted"/>
<keyword evidence="3 6" id="KW-0812">Transmembrane</keyword>
<feature type="transmembrane region" description="Helical" evidence="6">
    <location>
        <begin position="304"/>
        <end position="323"/>
    </location>
</feature>
<evidence type="ECO:0000259" key="7">
    <source>
        <dbReference type="Pfam" id="PF12698"/>
    </source>
</evidence>
<dbReference type="GO" id="GO:0005886">
    <property type="term" value="C:plasma membrane"/>
    <property type="evidence" value="ECO:0007669"/>
    <property type="project" value="UniProtKB-SubCell"/>
</dbReference>
<evidence type="ECO:0000256" key="1">
    <source>
        <dbReference type="ARBA" id="ARBA00004651"/>
    </source>
</evidence>
<evidence type="ECO:0000256" key="4">
    <source>
        <dbReference type="ARBA" id="ARBA00022989"/>
    </source>
</evidence>
<dbReference type="Pfam" id="PF12698">
    <property type="entry name" value="ABC2_membrane_3"/>
    <property type="match status" value="1"/>
</dbReference>
<comment type="subcellular location">
    <subcellularLocation>
        <location evidence="1">Cell membrane</location>
        <topology evidence="1">Multi-pass membrane protein</topology>
    </subcellularLocation>
</comment>
<dbReference type="AlphaFoldDB" id="A0A8G2F378"/>
<feature type="transmembrane region" description="Helical" evidence="6">
    <location>
        <begin position="243"/>
        <end position="269"/>
    </location>
</feature>
<feature type="transmembrane region" description="Helical" evidence="6">
    <location>
        <begin position="275"/>
        <end position="297"/>
    </location>
</feature>
<dbReference type="InterPro" id="IPR013525">
    <property type="entry name" value="ABC2_TM"/>
</dbReference>
<feature type="domain" description="ABC-2 type transporter transmembrane" evidence="7">
    <location>
        <begin position="25"/>
        <end position="379"/>
    </location>
</feature>
<dbReference type="GO" id="GO:0140359">
    <property type="term" value="F:ABC-type transporter activity"/>
    <property type="evidence" value="ECO:0007669"/>
    <property type="project" value="InterPro"/>
</dbReference>
<keyword evidence="9" id="KW-1185">Reference proteome</keyword>
<accession>A0A8G2F378</accession>
<evidence type="ECO:0000313" key="8">
    <source>
        <dbReference type="EMBL" id="SEF46739.1"/>
    </source>
</evidence>
<dbReference type="InterPro" id="IPR051449">
    <property type="entry name" value="ABC-2_transporter_component"/>
</dbReference>
<protein>
    <submittedName>
        <fullName evidence="8">ABC-2 type transport system permease protein</fullName>
    </submittedName>
</protein>
<dbReference type="PANTHER" id="PTHR30294">
    <property type="entry name" value="MEMBRANE COMPONENT OF ABC TRANSPORTER YHHJ-RELATED"/>
    <property type="match status" value="1"/>
</dbReference>
<evidence type="ECO:0000256" key="3">
    <source>
        <dbReference type="ARBA" id="ARBA00022692"/>
    </source>
</evidence>
<dbReference type="RefSeq" id="WP_103982253.1">
    <property type="nucleotide sequence ID" value="NZ_FNVS01000001.1"/>
</dbReference>
<feature type="transmembrane region" description="Helical" evidence="6">
    <location>
        <begin position="21"/>
        <end position="43"/>
    </location>
</feature>
<keyword evidence="4 6" id="KW-1133">Transmembrane helix</keyword>
<evidence type="ECO:0000313" key="9">
    <source>
        <dbReference type="Proteomes" id="UP000236725"/>
    </source>
</evidence>
<sequence length="396" mass="44316">MKKYLADIAEIIYDEFRVISTSYSILLVLIGGIFVYGLLYNYMYAPDVVRNAPVAVVDHSHSELSRQFTRYLNVTPQVEVLTNAVDYTEAQDLMKRDQVVGIVYIPDDFEDRVSRGGQSVFIMYETTSAFLYYMSMQEASAAAMLALDEDYRPNMMVFLPEQAASQLAMAQPITVVGTALYNHTEGYGSYLIPAVLIIIVFQTLMMLIGMISGRERHTGSIARFASQGLSFGRMARVVAAKTFVYVMLYAIFCCFLLGLIPLLFGMPAIGNPFEIVMLLIPFLLATSFLGLAASLFFTDSEAPLLMIAFFSVGLVFLSGVSYPLELMPWYWRVAHYILPVSPATLGYVQLSSMGASLSQISVEYITLWIQCLVYFVLACFTYKYTTGKVKHSHGIR</sequence>
<comment type="caution">
    <text evidence="8">The sequence shown here is derived from an EMBL/GenBank/DDBJ whole genome shotgun (WGS) entry which is preliminary data.</text>
</comment>
<reference evidence="8 9" key="1">
    <citation type="submission" date="2016-10" db="EMBL/GenBank/DDBJ databases">
        <authorList>
            <person name="Varghese N."/>
            <person name="Submissions S."/>
        </authorList>
    </citation>
    <scope>NUCLEOTIDE SEQUENCE [LARGE SCALE GENOMIC DNA]</scope>
    <source>
        <strain evidence="8 9">DSM 29073</strain>
    </source>
</reference>
<organism evidence="8 9">
    <name type="scientific">Parabacteroides chinchillae</name>
    <dbReference type="NCBI Taxonomy" id="871327"/>
    <lineage>
        <taxon>Bacteria</taxon>
        <taxon>Pseudomonadati</taxon>
        <taxon>Bacteroidota</taxon>
        <taxon>Bacteroidia</taxon>
        <taxon>Bacteroidales</taxon>
        <taxon>Tannerellaceae</taxon>
        <taxon>Parabacteroides</taxon>
    </lineage>
</organism>
<dbReference type="Proteomes" id="UP000236725">
    <property type="component" value="Unassembled WGS sequence"/>
</dbReference>
<dbReference type="EMBL" id="FNVS01000001">
    <property type="protein sequence ID" value="SEF46739.1"/>
    <property type="molecule type" value="Genomic_DNA"/>
</dbReference>
<dbReference type="Gene3D" id="3.40.1710.10">
    <property type="entry name" value="abc type-2 transporter like domain"/>
    <property type="match status" value="1"/>
</dbReference>